<dbReference type="Proteomes" id="UP000765509">
    <property type="component" value="Unassembled WGS sequence"/>
</dbReference>
<proteinExistence type="predicted"/>
<evidence type="ECO:0000313" key="2">
    <source>
        <dbReference type="Proteomes" id="UP000765509"/>
    </source>
</evidence>
<organism evidence="1 2">
    <name type="scientific">Austropuccinia psidii MF-1</name>
    <dbReference type="NCBI Taxonomy" id="1389203"/>
    <lineage>
        <taxon>Eukaryota</taxon>
        <taxon>Fungi</taxon>
        <taxon>Dikarya</taxon>
        <taxon>Basidiomycota</taxon>
        <taxon>Pucciniomycotina</taxon>
        <taxon>Pucciniomycetes</taxon>
        <taxon>Pucciniales</taxon>
        <taxon>Sphaerophragmiaceae</taxon>
        <taxon>Austropuccinia</taxon>
    </lineage>
</organism>
<sequence length="116" mass="12827">MSLTSTPSSVLPTSFVACNCAYRQREDAGCLNFRRRPGSQRGSIDVKDGRMGGVEPHKFSKLSFGMNKGRTTLRACPALYRRLAAFVAPTFWFPGADKQFALGKAFPFTKTPPQDF</sequence>
<evidence type="ECO:0000313" key="1">
    <source>
        <dbReference type="EMBL" id="MBW0462053.1"/>
    </source>
</evidence>
<name>A0A9Q3GC09_9BASI</name>
<protein>
    <submittedName>
        <fullName evidence="1">Uncharacterized protein</fullName>
    </submittedName>
</protein>
<keyword evidence="2" id="KW-1185">Reference proteome</keyword>
<dbReference type="EMBL" id="AVOT02000269">
    <property type="protein sequence ID" value="MBW0462053.1"/>
    <property type="molecule type" value="Genomic_DNA"/>
</dbReference>
<dbReference type="AlphaFoldDB" id="A0A9Q3GC09"/>
<accession>A0A9Q3GC09</accession>
<reference evidence="1" key="1">
    <citation type="submission" date="2021-03" db="EMBL/GenBank/DDBJ databases">
        <title>Draft genome sequence of rust myrtle Austropuccinia psidii MF-1, a brazilian biotype.</title>
        <authorList>
            <person name="Quecine M.C."/>
            <person name="Pachon D.M.R."/>
            <person name="Bonatelli M.L."/>
            <person name="Correr F.H."/>
            <person name="Franceschini L.M."/>
            <person name="Leite T.F."/>
            <person name="Margarido G.R.A."/>
            <person name="Almeida C.A."/>
            <person name="Ferrarezi J.A."/>
            <person name="Labate C.A."/>
        </authorList>
    </citation>
    <scope>NUCLEOTIDE SEQUENCE</scope>
    <source>
        <strain evidence="1">MF-1</strain>
    </source>
</reference>
<comment type="caution">
    <text evidence="1">The sequence shown here is derived from an EMBL/GenBank/DDBJ whole genome shotgun (WGS) entry which is preliminary data.</text>
</comment>
<gene>
    <name evidence="1" type="ORF">O181_001768</name>
</gene>